<comment type="caution">
    <text evidence="2">The sequence shown here is derived from an EMBL/GenBank/DDBJ whole genome shotgun (WGS) entry which is preliminary data.</text>
</comment>
<feature type="region of interest" description="Disordered" evidence="1">
    <location>
        <begin position="251"/>
        <end position="352"/>
    </location>
</feature>
<feature type="compositionally biased region" description="Basic and acidic residues" evidence="1">
    <location>
        <begin position="313"/>
        <end position="325"/>
    </location>
</feature>
<evidence type="ECO:0000313" key="2">
    <source>
        <dbReference type="EMBL" id="RRT60664.1"/>
    </source>
</evidence>
<gene>
    <name evidence="2" type="ORF">B296_00033654</name>
</gene>
<proteinExistence type="predicted"/>
<organism evidence="2 3">
    <name type="scientific">Ensete ventricosum</name>
    <name type="common">Abyssinian banana</name>
    <name type="synonym">Musa ensete</name>
    <dbReference type="NCBI Taxonomy" id="4639"/>
    <lineage>
        <taxon>Eukaryota</taxon>
        <taxon>Viridiplantae</taxon>
        <taxon>Streptophyta</taxon>
        <taxon>Embryophyta</taxon>
        <taxon>Tracheophyta</taxon>
        <taxon>Spermatophyta</taxon>
        <taxon>Magnoliopsida</taxon>
        <taxon>Liliopsida</taxon>
        <taxon>Zingiberales</taxon>
        <taxon>Musaceae</taxon>
        <taxon>Ensete</taxon>
    </lineage>
</organism>
<protein>
    <submittedName>
        <fullName evidence="2">Uncharacterized protein</fullName>
    </submittedName>
</protein>
<sequence>MLDVPVRSSGLSFLSARTISSCSGLRPGRQPVCLSSSWRACCPVLGLELKTSVRGTQPSKFGDTRVDSGFQSIGGSGYLAPELLEIKPGRQASQEQNTFSVKLHRQSTRRNNELRVKIRIPFRHLMRTFVVGEDEDSLASCRTHQRTHRPSKQPVKMLRTEVNKEKWDARWHLSSVTPDDVDLEDGHDERRAENATDCHRVDDLVPMLVEPAGDDHKEVLPPATGQRSGHALCKVLLAEVETANVSHPIRLLPEPPKRLHPPPPSADIATVDSDGSGEERERRPRWGQGDKGIEVVPRPTSISPQARRRRRAPEREVWAATKGEEAGGLAATPDWPGRGGGGYGTRRRRPRG</sequence>
<accession>A0A426Z9L3</accession>
<reference evidence="2 3" key="1">
    <citation type="journal article" date="2014" name="Agronomy (Basel)">
        <title>A Draft Genome Sequence for Ensete ventricosum, the Drought-Tolerant Tree Against Hunger.</title>
        <authorList>
            <person name="Harrison J."/>
            <person name="Moore K.A."/>
            <person name="Paszkiewicz K."/>
            <person name="Jones T."/>
            <person name="Grant M."/>
            <person name="Ambacheew D."/>
            <person name="Muzemil S."/>
            <person name="Studholme D.J."/>
        </authorList>
    </citation>
    <scope>NUCLEOTIDE SEQUENCE [LARGE SCALE GENOMIC DNA]</scope>
</reference>
<dbReference type="AlphaFoldDB" id="A0A426Z9L3"/>
<name>A0A426Z9L3_ENSVE</name>
<dbReference type="Proteomes" id="UP000287651">
    <property type="component" value="Unassembled WGS sequence"/>
</dbReference>
<evidence type="ECO:0000256" key="1">
    <source>
        <dbReference type="SAM" id="MobiDB-lite"/>
    </source>
</evidence>
<evidence type="ECO:0000313" key="3">
    <source>
        <dbReference type="Proteomes" id="UP000287651"/>
    </source>
</evidence>
<dbReference type="EMBL" id="AMZH03007697">
    <property type="protein sequence ID" value="RRT60664.1"/>
    <property type="molecule type" value="Genomic_DNA"/>
</dbReference>